<protein>
    <submittedName>
        <fullName evidence="2">Uncharacterized protein</fullName>
    </submittedName>
</protein>
<proteinExistence type="predicted"/>
<evidence type="ECO:0000313" key="3">
    <source>
        <dbReference type="EMBL" id="KAK7472259.1"/>
    </source>
</evidence>
<evidence type="ECO:0000313" key="2">
    <source>
        <dbReference type="EMBL" id="KAK7436539.1"/>
    </source>
</evidence>
<accession>A0ABR1IMB1</accession>
<comment type="caution">
    <text evidence="2">The sequence shown here is derived from an EMBL/GenBank/DDBJ whole genome shotgun (WGS) entry which is preliminary data.</text>
</comment>
<feature type="compositionally biased region" description="Basic residues" evidence="1">
    <location>
        <begin position="117"/>
        <end position="130"/>
    </location>
</feature>
<feature type="region of interest" description="Disordered" evidence="1">
    <location>
        <begin position="652"/>
        <end position="721"/>
    </location>
</feature>
<feature type="region of interest" description="Disordered" evidence="1">
    <location>
        <begin position="49"/>
        <end position="75"/>
    </location>
</feature>
<feature type="compositionally biased region" description="Basic and acidic residues" evidence="1">
    <location>
        <begin position="663"/>
        <end position="673"/>
    </location>
</feature>
<dbReference type="Proteomes" id="UP001498398">
    <property type="component" value="Unassembled WGS sequence"/>
</dbReference>
<reference evidence="2 4" key="1">
    <citation type="submission" date="2024-01" db="EMBL/GenBank/DDBJ databases">
        <title>A draft genome for the cacao thread blight pathogen Marasmiellus scandens.</title>
        <authorList>
            <person name="Baruah I.K."/>
            <person name="Leung J."/>
            <person name="Bukari Y."/>
            <person name="Amoako-Attah I."/>
            <person name="Meinhardt L.W."/>
            <person name="Bailey B.A."/>
            <person name="Cohen S.P."/>
        </authorList>
    </citation>
    <scope>NUCLEOTIDE SEQUENCE [LARGE SCALE GENOMIC DNA]</scope>
    <source>
        <strain evidence="2 4">GH-19</strain>
    </source>
</reference>
<dbReference type="EMBL" id="JBANRG010000093">
    <property type="protein sequence ID" value="KAK7436539.1"/>
    <property type="molecule type" value="Genomic_DNA"/>
</dbReference>
<evidence type="ECO:0000313" key="4">
    <source>
        <dbReference type="Proteomes" id="UP001498398"/>
    </source>
</evidence>
<evidence type="ECO:0000256" key="1">
    <source>
        <dbReference type="SAM" id="MobiDB-lite"/>
    </source>
</evidence>
<feature type="compositionally biased region" description="Basic and acidic residues" evidence="1">
    <location>
        <begin position="134"/>
        <end position="147"/>
    </location>
</feature>
<organism evidence="2 4">
    <name type="scientific">Marasmiellus scandens</name>
    <dbReference type="NCBI Taxonomy" id="2682957"/>
    <lineage>
        <taxon>Eukaryota</taxon>
        <taxon>Fungi</taxon>
        <taxon>Dikarya</taxon>
        <taxon>Basidiomycota</taxon>
        <taxon>Agaricomycotina</taxon>
        <taxon>Agaricomycetes</taxon>
        <taxon>Agaricomycetidae</taxon>
        <taxon>Agaricales</taxon>
        <taxon>Marasmiineae</taxon>
        <taxon>Omphalotaceae</taxon>
        <taxon>Marasmiellus</taxon>
    </lineage>
</organism>
<sequence>MVNTGVCHNVQCPLKGNCDSFKSEDDALPLYQQKCFFCGCSAPDHIDSKLPSGQNKDDTSTGPTQATPVGGDKVPSFLKSAKERLSRRNNKTFDDADGFTAKFDPGVKINAEAFQKSHSRPANKKRKKKTLSSDIKDCSDSDDDKVSKKTKATSNASAVVTTKFTVVFIGNTPAVDDGVATVPSASVIGNKFGANEAQFITIAHGSSASDVNSAILTAFTGPGGPFETDPSIFHDFGFLFKKANGRGYPNTLVRSQRKVYDYDTLKGLADTVANNGINRQYPLRLYIALRPGSPKISLGEQGVSTSSEDEGNDMSSKVKVADRDSDLSDPEEADTMNNVNGKSTPGHSASSTSNVSEPMSNDSNESSRSGSQAVWVPIIRRDTYYMQAPETDKIWWPKFLLGNYRSLYGLVERTRITLVTTDHPEALTQILKDCLRENDLLSSLLFIVELNKVMTTLSDSDFLARFCLGPFGLQGAIEVMHIIYARITRNKNVLERELYIPVLEKMGETAYAIHAMLGRFKEIVDVWEYAPLGFRQFFALFEDPLGMFDVFKYPVDDTEHYNFVLQPAWSTTMSRAWYQQAIIQDFGSADTAEHINPSKIRKGAFCLDAINLFMQEFLSHSQETQRYEELFALFALFCSTLAQRITQVVNAEAAKRHGKGKGRQAENRDHESDPDVIFVFSDNENPSTQSPPQPRPRPRPRPRPTAKHTDQVPSPSPSAPVLSAWERSLDTIRTQYVNPQSFRGVQVQKAFEAIYTLFNDGSRHPRRPWDTEMASLDNRKQWLRMCQIYHSDHAAWNDRPKYDKITALINEVKQEASF</sequence>
<feature type="region of interest" description="Disordered" evidence="1">
    <location>
        <begin position="113"/>
        <end position="152"/>
    </location>
</feature>
<name>A0ABR1IMB1_9AGAR</name>
<keyword evidence="4" id="KW-1185">Reference proteome</keyword>
<feature type="region of interest" description="Disordered" evidence="1">
    <location>
        <begin position="297"/>
        <end position="369"/>
    </location>
</feature>
<gene>
    <name evidence="3" type="ORF">VKT23_000380</name>
    <name evidence="2" type="ORF">VKT23_019093</name>
</gene>
<feature type="compositionally biased region" description="Polar residues" evidence="1">
    <location>
        <begin position="335"/>
        <end position="359"/>
    </location>
</feature>
<dbReference type="EMBL" id="JBANRG010000001">
    <property type="protein sequence ID" value="KAK7472259.1"/>
    <property type="molecule type" value="Genomic_DNA"/>
</dbReference>
<feature type="compositionally biased region" description="Basic residues" evidence="1">
    <location>
        <begin position="696"/>
        <end position="706"/>
    </location>
</feature>
<feature type="compositionally biased region" description="Low complexity" evidence="1">
    <location>
        <begin position="360"/>
        <end position="369"/>
    </location>
</feature>